<dbReference type="SUPFAM" id="SSF53448">
    <property type="entry name" value="Nucleotide-diphospho-sugar transferases"/>
    <property type="match status" value="1"/>
</dbReference>
<dbReference type="STRING" id="688867.SAMN05660236_5141"/>
<dbReference type="GO" id="GO:0016757">
    <property type="term" value="F:glycosyltransferase activity"/>
    <property type="evidence" value="ECO:0007669"/>
    <property type="project" value="UniProtKB-KW"/>
</dbReference>
<reference evidence="6 7" key="1">
    <citation type="submission" date="2017-02" db="EMBL/GenBank/DDBJ databases">
        <authorList>
            <person name="Peterson S.W."/>
        </authorList>
    </citation>
    <scope>NUCLEOTIDE SEQUENCE [LARGE SCALE GENOMIC DNA]</scope>
    <source>
        <strain evidence="6 7">DSM 25262</strain>
    </source>
</reference>
<organism evidence="6 7">
    <name type="scientific">Ohtaekwangia koreensis</name>
    <dbReference type="NCBI Taxonomy" id="688867"/>
    <lineage>
        <taxon>Bacteria</taxon>
        <taxon>Pseudomonadati</taxon>
        <taxon>Bacteroidota</taxon>
        <taxon>Cytophagia</taxon>
        <taxon>Cytophagales</taxon>
        <taxon>Fulvivirgaceae</taxon>
        <taxon>Ohtaekwangia</taxon>
    </lineage>
</organism>
<protein>
    <submittedName>
        <fullName evidence="6">Glycosyltransferase, catalytic subunit of cellulose synthase and poly-beta-1,6-N-acetylglucosamine synthase</fullName>
    </submittedName>
</protein>
<sequence length="368" mass="41745">MLYLFVLYGCSYGLLLLCLIIGWRRRQAFRQPKTQDVHLISVLIPARNEEKNILFLLRDLAQQQHPAFEVIVIDDHSDDETVAIVQQFIAHTKGNFKIIRSTLHGKKHALTQGVECAKGSVMVTTDADCRVSPNWLSTIHIYFQQEEVQMVFGGVKMQPRTSFFHDLQAIEFSSLMGSAAASAALGFPTMCNGANLAFRKSVFNEVGGYEGNIHIPSGDDEFLMRKIAAHYANGIYFVKHGDAVVTTEPCNTVAQFVHQRLRWAGKWRHNTSVYTVLLAVYIFSVQVIALVCYGLLFFADGRLFASALSFLLMKVLLEYVFLRSTCKFLRTRWNSTAFITLQFIYPLYVIGIGVFAHFIPQRWKGRPL</sequence>
<evidence type="ECO:0000256" key="2">
    <source>
        <dbReference type="ARBA" id="ARBA00022676"/>
    </source>
</evidence>
<evidence type="ECO:0000256" key="3">
    <source>
        <dbReference type="ARBA" id="ARBA00022679"/>
    </source>
</evidence>
<evidence type="ECO:0000313" key="7">
    <source>
        <dbReference type="Proteomes" id="UP000190961"/>
    </source>
</evidence>
<feature type="transmembrane region" description="Helical" evidence="4">
    <location>
        <begin position="272"/>
        <end position="297"/>
    </location>
</feature>
<dbReference type="PANTHER" id="PTHR43630:SF1">
    <property type="entry name" value="POLY-BETA-1,6-N-ACETYL-D-GLUCOSAMINE SYNTHASE"/>
    <property type="match status" value="1"/>
</dbReference>
<dbReference type="Gene3D" id="3.90.550.10">
    <property type="entry name" value="Spore Coat Polysaccharide Biosynthesis Protein SpsA, Chain A"/>
    <property type="match status" value="1"/>
</dbReference>
<dbReference type="InterPro" id="IPR029044">
    <property type="entry name" value="Nucleotide-diphossugar_trans"/>
</dbReference>
<dbReference type="Proteomes" id="UP000190961">
    <property type="component" value="Unassembled WGS sequence"/>
</dbReference>
<feature type="transmembrane region" description="Helical" evidence="4">
    <location>
        <begin position="6"/>
        <end position="23"/>
    </location>
</feature>
<gene>
    <name evidence="6" type="ORF">SAMN05660236_5141</name>
</gene>
<keyword evidence="4" id="KW-0472">Membrane</keyword>
<dbReference type="AlphaFoldDB" id="A0A1T5MER0"/>
<keyword evidence="7" id="KW-1185">Reference proteome</keyword>
<keyword evidence="4" id="KW-1133">Transmembrane helix</keyword>
<keyword evidence="3 6" id="KW-0808">Transferase</keyword>
<evidence type="ECO:0000256" key="4">
    <source>
        <dbReference type="SAM" id="Phobius"/>
    </source>
</evidence>
<feature type="domain" description="Glycosyltransferase 2-like" evidence="5">
    <location>
        <begin position="41"/>
        <end position="206"/>
    </location>
</feature>
<evidence type="ECO:0000259" key="5">
    <source>
        <dbReference type="Pfam" id="PF00535"/>
    </source>
</evidence>
<dbReference type="PANTHER" id="PTHR43630">
    <property type="entry name" value="POLY-BETA-1,6-N-ACETYL-D-GLUCOSAMINE SYNTHASE"/>
    <property type="match status" value="1"/>
</dbReference>
<name>A0A1T5MER0_9BACT</name>
<dbReference type="EMBL" id="FUZU01000004">
    <property type="protein sequence ID" value="SKC86398.1"/>
    <property type="molecule type" value="Genomic_DNA"/>
</dbReference>
<feature type="transmembrane region" description="Helical" evidence="4">
    <location>
        <begin position="303"/>
        <end position="322"/>
    </location>
</feature>
<keyword evidence="2" id="KW-0328">Glycosyltransferase</keyword>
<dbReference type="OrthoDB" id="9805625at2"/>
<proteinExistence type="inferred from homology"/>
<accession>A0A1T5MER0</accession>
<dbReference type="InterPro" id="IPR001173">
    <property type="entry name" value="Glyco_trans_2-like"/>
</dbReference>
<comment type="similarity">
    <text evidence="1">Belongs to the glycosyltransferase 2 family.</text>
</comment>
<dbReference type="RefSeq" id="WP_079689637.1">
    <property type="nucleotide sequence ID" value="NZ_FUZU01000004.1"/>
</dbReference>
<keyword evidence="4" id="KW-0812">Transmembrane</keyword>
<evidence type="ECO:0000256" key="1">
    <source>
        <dbReference type="ARBA" id="ARBA00006739"/>
    </source>
</evidence>
<evidence type="ECO:0000313" key="6">
    <source>
        <dbReference type="EMBL" id="SKC86398.1"/>
    </source>
</evidence>
<dbReference type="Pfam" id="PF00535">
    <property type="entry name" value="Glycos_transf_2"/>
    <property type="match status" value="1"/>
</dbReference>
<feature type="transmembrane region" description="Helical" evidence="4">
    <location>
        <begin position="343"/>
        <end position="360"/>
    </location>
</feature>